<dbReference type="InterPro" id="IPR047327">
    <property type="entry name" value="RUN_PLEKHM2"/>
</dbReference>
<dbReference type="Pfam" id="PF02759">
    <property type="entry name" value="RUN"/>
    <property type="match status" value="1"/>
</dbReference>
<dbReference type="InterPro" id="IPR053015">
    <property type="entry name" value="PH_domain-containing_M2"/>
</dbReference>
<evidence type="ECO:0000313" key="3">
    <source>
        <dbReference type="EMBL" id="VDM62260.1"/>
    </source>
</evidence>
<evidence type="ECO:0000256" key="1">
    <source>
        <dbReference type="SAM" id="Phobius"/>
    </source>
</evidence>
<accession>A0A0R3PWU7</accession>
<dbReference type="GO" id="GO:0032880">
    <property type="term" value="P:regulation of protein localization"/>
    <property type="evidence" value="ECO:0007669"/>
    <property type="project" value="TreeGrafter"/>
</dbReference>
<keyword evidence="4" id="KW-1185">Reference proteome</keyword>
<dbReference type="GO" id="GO:0007030">
    <property type="term" value="P:Golgi organization"/>
    <property type="evidence" value="ECO:0007669"/>
    <property type="project" value="TreeGrafter"/>
</dbReference>
<proteinExistence type="predicted"/>
<dbReference type="InterPro" id="IPR037213">
    <property type="entry name" value="Run_dom_sf"/>
</dbReference>
<organism evidence="5">
    <name type="scientific">Angiostrongylus costaricensis</name>
    <name type="common">Nematode worm</name>
    <dbReference type="NCBI Taxonomy" id="334426"/>
    <lineage>
        <taxon>Eukaryota</taxon>
        <taxon>Metazoa</taxon>
        <taxon>Ecdysozoa</taxon>
        <taxon>Nematoda</taxon>
        <taxon>Chromadorea</taxon>
        <taxon>Rhabditida</taxon>
        <taxon>Rhabditina</taxon>
        <taxon>Rhabditomorpha</taxon>
        <taxon>Strongyloidea</taxon>
        <taxon>Metastrongylidae</taxon>
        <taxon>Angiostrongylus</taxon>
    </lineage>
</organism>
<dbReference type="Gene3D" id="1.20.58.900">
    <property type="match status" value="1"/>
</dbReference>
<gene>
    <name evidence="3" type="ORF">ACOC_LOCUS10675</name>
</gene>
<dbReference type="GO" id="GO:0010008">
    <property type="term" value="C:endosome membrane"/>
    <property type="evidence" value="ECO:0007669"/>
    <property type="project" value="TreeGrafter"/>
</dbReference>
<dbReference type="PROSITE" id="PS50826">
    <property type="entry name" value="RUN"/>
    <property type="match status" value="1"/>
</dbReference>
<sequence length="265" mass="31129">MTCHKNYRRQQIRSKVLRVIFEISNEFYCFKLSNEREIVDLAHPVGRMLFNSMDAFFSYGLLLGERVYWRFVREFLPKTQQELLRAEWGDVDNRRLSIAWLKDAFNKSTLHFQMLSFRNNRNVISRFYHRNACMCNGGMLEAVTEMIGSLTNVQFAFYVSYQTLISLLVDFYRTPFKSSCCIVTTYSVYICSEVMIFWSVIFGKLLSDLSGRIAALASYIGTPRVTVKARYALNRFQQCLMKSNVWRIPHGLINTKIFILYTDES</sequence>
<evidence type="ECO:0000259" key="2">
    <source>
        <dbReference type="PROSITE" id="PS50826"/>
    </source>
</evidence>
<name>A0A0R3PWU7_ANGCS</name>
<feature type="domain" description="RUN" evidence="2">
    <location>
        <begin position="40"/>
        <end position="162"/>
    </location>
</feature>
<reference evidence="3 4" key="2">
    <citation type="submission" date="2018-11" db="EMBL/GenBank/DDBJ databases">
        <authorList>
            <consortium name="Pathogen Informatics"/>
        </authorList>
    </citation>
    <scope>NUCLEOTIDE SEQUENCE [LARGE SCALE GENOMIC DNA]</scope>
    <source>
        <strain evidence="3 4">Costa Rica</strain>
    </source>
</reference>
<keyword evidence="1" id="KW-1133">Transmembrane helix</keyword>
<feature type="transmembrane region" description="Helical" evidence="1">
    <location>
        <begin position="186"/>
        <end position="206"/>
    </location>
</feature>
<evidence type="ECO:0000313" key="5">
    <source>
        <dbReference type="WBParaSite" id="ACOC_0001067401-mRNA-1"/>
    </source>
</evidence>
<dbReference type="OrthoDB" id="9983817at2759"/>
<dbReference type="SUPFAM" id="SSF140741">
    <property type="entry name" value="RUN domain-like"/>
    <property type="match status" value="1"/>
</dbReference>
<keyword evidence="1" id="KW-0812">Transmembrane</keyword>
<dbReference type="PANTHER" id="PTHR46556:SF1">
    <property type="entry name" value="PLECKSTRIN HOMOLOGY DOMAIN-CONTAINING FAMILY M MEMBER 2"/>
    <property type="match status" value="1"/>
</dbReference>
<keyword evidence="1" id="KW-0472">Membrane</keyword>
<protein>
    <submittedName>
        <fullName evidence="5">RUN domain-containing protein</fullName>
    </submittedName>
</protein>
<evidence type="ECO:0000313" key="4">
    <source>
        <dbReference type="Proteomes" id="UP000267027"/>
    </source>
</evidence>
<dbReference type="AlphaFoldDB" id="A0A0R3PWU7"/>
<dbReference type="PANTHER" id="PTHR46556">
    <property type="entry name" value="PLECKSTRIN HOMOLOGY DOMAIN-CONTAINING FAMILY M MEMBER 2"/>
    <property type="match status" value="1"/>
</dbReference>
<dbReference type="GO" id="GO:0032418">
    <property type="term" value="P:lysosome localization"/>
    <property type="evidence" value="ECO:0007669"/>
    <property type="project" value="TreeGrafter"/>
</dbReference>
<dbReference type="WBParaSite" id="ACOC_0001067401-mRNA-1">
    <property type="protein sequence ID" value="ACOC_0001067401-mRNA-1"/>
    <property type="gene ID" value="ACOC_0001067401"/>
</dbReference>
<reference evidence="5" key="1">
    <citation type="submission" date="2017-02" db="UniProtKB">
        <authorList>
            <consortium name="WormBaseParasite"/>
        </authorList>
    </citation>
    <scope>IDENTIFICATION</scope>
</reference>
<dbReference type="STRING" id="334426.A0A0R3PWU7"/>
<dbReference type="InterPro" id="IPR004012">
    <property type="entry name" value="Run_dom"/>
</dbReference>
<dbReference type="GO" id="GO:0019894">
    <property type="term" value="F:kinesin binding"/>
    <property type="evidence" value="ECO:0007669"/>
    <property type="project" value="TreeGrafter"/>
</dbReference>
<dbReference type="EMBL" id="UYYA01004521">
    <property type="protein sequence ID" value="VDM62260.1"/>
    <property type="molecule type" value="Genomic_DNA"/>
</dbReference>
<dbReference type="Proteomes" id="UP000267027">
    <property type="component" value="Unassembled WGS sequence"/>
</dbReference>
<dbReference type="CDD" id="cd17680">
    <property type="entry name" value="RUN_PLEKHM2"/>
    <property type="match status" value="1"/>
</dbReference>